<proteinExistence type="predicted"/>
<gene>
    <name evidence="2" type="ORF">SAMN02745119_02293</name>
</gene>
<dbReference type="PANTHER" id="PTHR30092:SF0">
    <property type="entry name" value="INNER MEMBRANE PROTEIN CRED"/>
    <property type="match status" value="1"/>
</dbReference>
<feature type="transmembrane region" description="Helical" evidence="1">
    <location>
        <begin position="354"/>
        <end position="373"/>
    </location>
</feature>
<dbReference type="Proteomes" id="UP000190102">
    <property type="component" value="Unassembled WGS sequence"/>
</dbReference>
<name>A0A1T4Q9W7_9BACT</name>
<dbReference type="STRING" id="115783.SAMN02745119_02293"/>
<dbReference type="InterPro" id="IPR010364">
    <property type="entry name" value="Uncharacterised_IM_CreD"/>
</dbReference>
<feature type="transmembrane region" description="Helical" evidence="1">
    <location>
        <begin position="303"/>
        <end position="322"/>
    </location>
</feature>
<feature type="transmembrane region" description="Helical" evidence="1">
    <location>
        <begin position="380"/>
        <end position="400"/>
    </location>
</feature>
<organism evidence="2 3">
    <name type="scientific">Trichlorobacter thiogenes</name>
    <dbReference type="NCBI Taxonomy" id="115783"/>
    <lineage>
        <taxon>Bacteria</taxon>
        <taxon>Pseudomonadati</taxon>
        <taxon>Thermodesulfobacteriota</taxon>
        <taxon>Desulfuromonadia</taxon>
        <taxon>Geobacterales</taxon>
        <taxon>Geobacteraceae</taxon>
        <taxon>Trichlorobacter</taxon>
    </lineage>
</organism>
<evidence type="ECO:0000313" key="2">
    <source>
        <dbReference type="EMBL" id="SJZ99998.1"/>
    </source>
</evidence>
<reference evidence="3" key="1">
    <citation type="submission" date="2017-02" db="EMBL/GenBank/DDBJ databases">
        <authorList>
            <person name="Varghese N."/>
            <person name="Submissions S."/>
        </authorList>
    </citation>
    <scope>NUCLEOTIDE SEQUENCE [LARGE SCALE GENOMIC DNA]</scope>
    <source>
        <strain evidence="3">ATCC BAA-34</strain>
    </source>
</reference>
<keyword evidence="1" id="KW-0472">Membrane</keyword>
<dbReference type="OrthoDB" id="9791851at2"/>
<evidence type="ECO:0000256" key="1">
    <source>
        <dbReference type="SAM" id="Phobius"/>
    </source>
</evidence>
<feature type="transmembrane region" description="Helical" evidence="1">
    <location>
        <begin position="406"/>
        <end position="425"/>
    </location>
</feature>
<dbReference type="EMBL" id="FUWR01000012">
    <property type="protein sequence ID" value="SJZ99998.1"/>
    <property type="molecule type" value="Genomic_DNA"/>
</dbReference>
<dbReference type="PANTHER" id="PTHR30092">
    <property type="entry name" value="INNER MEMBRANE PROTEIN CRED"/>
    <property type="match status" value="1"/>
</dbReference>
<dbReference type="Pfam" id="PF06123">
    <property type="entry name" value="CreD"/>
    <property type="match status" value="1"/>
</dbReference>
<keyword evidence="3" id="KW-1185">Reference proteome</keyword>
<keyword evidence="1" id="KW-1133">Transmembrane helix</keyword>
<feature type="transmembrane region" description="Helical" evidence="1">
    <location>
        <begin position="329"/>
        <end position="348"/>
    </location>
</feature>
<keyword evidence="1" id="KW-0812">Transmembrane</keyword>
<evidence type="ECO:0000313" key="3">
    <source>
        <dbReference type="Proteomes" id="UP000190102"/>
    </source>
</evidence>
<protein>
    <submittedName>
        <fullName evidence="2">Inner membrane protein</fullName>
    </submittedName>
</protein>
<dbReference type="AlphaFoldDB" id="A0A1T4Q9W7"/>
<dbReference type="PIRSF" id="PIRSF004548">
    <property type="entry name" value="CreD"/>
    <property type="match status" value="1"/>
</dbReference>
<dbReference type="NCBIfam" id="NF008712">
    <property type="entry name" value="PRK11715.1-1"/>
    <property type="match status" value="1"/>
</dbReference>
<dbReference type="GO" id="GO:0005886">
    <property type="term" value="C:plasma membrane"/>
    <property type="evidence" value="ECO:0007669"/>
    <property type="project" value="TreeGrafter"/>
</dbReference>
<sequence length="441" mass="48603">MSEGSRFSRMGQSAMTKLLVIAGLVLALLVPVEMVKGIIHERDMRRKEVVADVGGKWGKEQTIAGPVLTIPYRSYVTDDKGKRSMVIEHAHLLPEQLQINGTIKPDSRYRGIYQVVVYNAALQVGAEFTTAGLAELGIPEQDIIWDGAVVSVGLPDLRGLKENSQLIWEGGQYPINPGVGVQSIMTSGINSKVPVSAAKNRYHFQISLNLNGSGQIMFLPLGKTTTVQLASSWKSPSFIGPFLPDERVINDKGFNATWKVLHLNRSYPQQWSGGNDKVMESAFGTKLFYPVDEYQKSMRSAKYAVLFIILTLVAFFITEVINKIRVHPIQYLLIGCAICLFYVLLLSVSEHSSFAIAYLVSGIASTLLVSLYSKAVLRSLRVSLTIGGLMSFLYGFLYVILQQEDYALLIGSVGMFVVLSAVMFLTRRIDWYGVSNGGGQV</sequence>
<accession>A0A1T4Q9W7</accession>
<dbReference type="RefSeq" id="WP_078790565.1">
    <property type="nucleotide sequence ID" value="NZ_FUWR01000012.1"/>
</dbReference>